<keyword evidence="4" id="KW-1185">Reference proteome</keyword>
<evidence type="ECO:0000259" key="2">
    <source>
        <dbReference type="Pfam" id="PF18705"/>
    </source>
</evidence>
<protein>
    <recommendedName>
        <fullName evidence="2">DUF5643 domain-containing protein</fullName>
    </recommendedName>
</protein>
<feature type="chain" id="PRO_5007899044" description="DUF5643 domain-containing protein" evidence="1">
    <location>
        <begin position="38"/>
        <end position="319"/>
    </location>
</feature>
<dbReference type="OrthoDB" id="2549828at2"/>
<sequence length="319" mass="34752">MNSTKPNNMRKKFAVTALAVTLGMAAAGSGLPSYVSAETYGKAAVADTTSPVSNPILIDADGEDNEYNQAFTHGDVTLSLSKVIFDGNRLEVAVRKEGGTVGKKIIDLIDLKHGLDLFANGKPILYTPGLEAISGDKGAVLISFSRNDKPQLPDEFDMTLKLYAENVKEPFTFTVPVKKAKSLVILQPDTTLKSGGFSYTLDYFQLTPITMELKLHSTGKVPTAAKSNESFSKMLYEIADETGNVLGATIWNANLKQPPGSKSKEDLIFNGSFNAVPKTIIIRPFSYTFDAKGNILKDSKKNWVKTYHKKLEMKITVAK</sequence>
<keyword evidence="1" id="KW-0732">Signal</keyword>
<gene>
    <name evidence="3" type="ORF">PGLA_04720</name>
</gene>
<feature type="signal peptide" evidence="1">
    <location>
        <begin position="1"/>
        <end position="37"/>
    </location>
</feature>
<comment type="caution">
    <text evidence="3">The sequence shown here is derived from an EMBL/GenBank/DDBJ whole genome shotgun (WGS) entry which is preliminary data.</text>
</comment>
<proteinExistence type="predicted"/>
<dbReference type="AlphaFoldDB" id="A0A168MIN2"/>
<accession>A0A168MIN2</accession>
<evidence type="ECO:0000313" key="3">
    <source>
        <dbReference type="EMBL" id="OAB44722.1"/>
    </source>
</evidence>
<feature type="domain" description="DUF5643" evidence="2">
    <location>
        <begin position="186"/>
        <end position="305"/>
    </location>
</feature>
<organism evidence="3 4">
    <name type="scientific">Paenibacillus glacialis</name>
    <dbReference type="NCBI Taxonomy" id="494026"/>
    <lineage>
        <taxon>Bacteria</taxon>
        <taxon>Bacillati</taxon>
        <taxon>Bacillota</taxon>
        <taxon>Bacilli</taxon>
        <taxon>Bacillales</taxon>
        <taxon>Paenibacillaceae</taxon>
        <taxon>Paenibacillus</taxon>
    </lineage>
</organism>
<dbReference type="InterPro" id="IPR040680">
    <property type="entry name" value="DUF5643"/>
</dbReference>
<dbReference type="EMBL" id="LVJH01000006">
    <property type="protein sequence ID" value="OAB44722.1"/>
    <property type="molecule type" value="Genomic_DNA"/>
</dbReference>
<dbReference type="Pfam" id="PF18705">
    <property type="entry name" value="DUF5643"/>
    <property type="match status" value="1"/>
</dbReference>
<name>A0A168MIN2_9BACL</name>
<reference evidence="3 4" key="1">
    <citation type="submission" date="2016-03" db="EMBL/GenBank/DDBJ databases">
        <title>Draft genome sequence of Paenibacillus glacialis DSM 22343.</title>
        <authorList>
            <person name="Shin S.-K."/>
            <person name="Yi H."/>
        </authorList>
    </citation>
    <scope>NUCLEOTIDE SEQUENCE [LARGE SCALE GENOMIC DNA]</scope>
    <source>
        <strain evidence="3 4">DSM 22343</strain>
    </source>
</reference>
<evidence type="ECO:0000313" key="4">
    <source>
        <dbReference type="Proteomes" id="UP000076967"/>
    </source>
</evidence>
<dbReference type="Proteomes" id="UP000076967">
    <property type="component" value="Unassembled WGS sequence"/>
</dbReference>
<evidence type="ECO:0000256" key="1">
    <source>
        <dbReference type="SAM" id="SignalP"/>
    </source>
</evidence>
<dbReference type="STRING" id="494026.PGLA_04720"/>